<dbReference type="InterPro" id="IPR027796">
    <property type="entry name" value="OTT_1508_deam-like"/>
</dbReference>
<evidence type="ECO:0000313" key="2">
    <source>
        <dbReference type="EMBL" id="KAI6777647.1"/>
    </source>
</evidence>
<dbReference type="PANTHER" id="PTHR42037:SF1">
    <property type="match status" value="1"/>
</dbReference>
<name>A0A9Q0B7R0_9HYPO</name>
<dbReference type="PANTHER" id="PTHR42037">
    <property type="match status" value="1"/>
</dbReference>
<reference evidence="2" key="1">
    <citation type="journal article" date="2021" name="J Fungi (Basel)">
        <title>Genomic and Metabolomic Analyses of the Marine Fungus Emericellopsis cladophorae: Insights into Saltwater Adaptability Mechanisms and Its Biosynthetic Potential.</title>
        <authorList>
            <person name="Goncalves M.F.M."/>
            <person name="Hilario S."/>
            <person name="Van de Peer Y."/>
            <person name="Esteves A.C."/>
            <person name="Alves A."/>
        </authorList>
    </citation>
    <scope>NUCLEOTIDE SEQUENCE</scope>
    <source>
        <strain evidence="2">MUM 19.33</strain>
    </source>
</reference>
<protein>
    <submittedName>
        <fullName evidence="2">Uncharacterized protein</fullName>
    </submittedName>
</protein>
<proteinExistence type="predicted"/>
<organism evidence="2 3">
    <name type="scientific">Emericellopsis cladophorae</name>
    <dbReference type="NCBI Taxonomy" id="2686198"/>
    <lineage>
        <taxon>Eukaryota</taxon>
        <taxon>Fungi</taxon>
        <taxon>Dikarya</taxon>
        <taxon>Ascomycota</taxon>
        <taxon>Pezizomycotina</taxon>
        <taxon>Sordariomycetes</taxon>
        <taxon>Hypocreomycetidae</taxon>
        <taxon>Hypocreales</taxon>
        <taxon>Bionectriaceae</taxon>
        <taxon>Emericellopsis</taxon>
    </lineage>
</organism>
<feature type="region of interest" description="Disordered" evidence="1">
    <location>
        <begin position="308"/>
        <end position="327"/>
    </location>
</feature>
<dbReference type="OrthoDB" id="4851849at2759"/>
<accession>A0A9Q0B7R0</accession>
<dbReference type="GeneID" id="75831375"/>
<reference evidence="2" key="2">
    <citation type="submission" date="2022-07" db="EMBL/GenBank/DDBJ databases">
        <authorList>
            <person name="Goncalves M.F.M."/>
            <person name="Hilario S."/>
            <person name="Van De Peer Y."/>
            <person name="Esteves A.C."/>
            <person name="Alves A."/>
        </authorList>
    </citation>
    <scope>NUCLEOTIDE SEQUENCE</scope>
    <source>
        <strain evidence="2">MUM 19.33</strain>
    </source>
</reference>
<dbReference type="RefSeq" id="XP_051358503.1">
    <property type="nucleotide sequence ID" value="XM_051510614.1"/>
</dbReference>
<feature type="compositionally biased region" description="Low complexity" evidence="1">
    <location>
        <begin position="315"/>
        <end position="327"/>
    </location>
</feature>
<evidence type="ECO:0000313" key="3">
    <source>
        <dbReference type="Proteomes" id="UP001055219"/>
    </source>
</evidence>
<dbReference type="EMBL" id="JAGIXG020000137">
    <property type="protein sequence ID" value="KAI6777647.1"/>
    <property type="molecule type" value="Genomic_DNA"/>
</dbReference>
<dbReference type="Proteomes" id="UP001055219">
    <property type="component" value="Unassembled WGS sequence"/>
</dbReference>
<comment type="caution">
    <text evidence="2">The sequence shown here is derived from an EMBL/GenBank/DDBJ whole genome shotgun (WGS) entry which is preliminary data.</text>
</comment>
<evidence type="ECO:0000256" key="1">
    <source>
        <dbReference type="SAM" id="MobiDB-lite"/>
    </source>
</evidence>
<sequence length="327" mass="37103">MEDVILSQIIDLTLDKIISLLDRLNKPEVSAVIHDKASRINVERVIRTEDDIEGSSFRRWVDNFSTVASLGSNATADKLKLHIKWASQAKWAFSEQIETLFCPGGQDLPSWINNIYKLGRYWVAAKVMVKLAVKQPSLFTSMHVSIIETPPSQSFTPGGNKKALSDVLQRLTEQDDTQDLIAQLGKVWLTDDPESRFRKACHLTLTVHAEMQLLSFYDDHPELTPRFLFMGTSKKACFLCHQLMSRHPLDIGVSACHQKLYPSWQPAECTQSKARKSHKVLLWELSRYLEQIVARDLRTRLGVQRPRTLDSTAGPSFPTTSSLPSTW</sequence>
<dbReference type="AlphaFoldDB" id="A0A9Q0B7R0"/>
<dbReference type="Pfam" id="PF14441">
    <property type="entry name" value="OTT_1508_deam"/>
    <property type="match status" value="1"/>
</dbReference>
<keyword evidence="3" id="KW-1185">Reference proteome</keyword>
<gene>
    <name evidence="2" type="ORF">J7T54_004889</name>
</gene>